<comment type="caution">
    <text evidence="1">The sequence shown here is derived from an EMBL/GenBank/DDBJ whole genome shotgun (WGS) entry which is preliminary data.</text>
</comment>
<evidence type="ECO:0000313" key="2">
    <source>
        <dbReference type="Proteomes" id="UP000789860"/>
    </source>
</evidence>
<accession>A0ACA9N9Z5</accession>
<proteinExistence type="predicted"/>
<keyword evidence="2" id="KW-1185">Reference proteome</keyword>
<reference evidence="1" key="1">
    <citation type="submission" date="2021-06" db="EMBL/GenBank/DDBJ databases">
        <authorList>
            <person name="Kallberg Y."/>
            <person name="Tangrot J."/>
            <person name="Rosling A."/>
        </authorList>
    </citation>
    <scope>NUCLEOTIDE SEQUENCE</scope>
    <source>
        <strain evidence="1">AU212A</strain>
    </source>
</reference>
<protein>
    <submittedName>
        <fullName evidence="1">8437_t:CDS:1</fullName>
    </submittedName>
</protein>
<feature type="non-terminal residue" evidence="1">
    <location>
        <position position="373"/>
    </location>
</feature>
<gene>
    <name evidence="1" type="ORF">SCALOS_LOCUS8438</name>
</gene>
<sequence length="373" mass="43520">KYSINTSRTHLKEHTIKCPNSPLMDTQNDAFQQITKEEIDKLIVNLIVRTGMSFNVLENPLFHKMARNLQYIKKSYKVLHPTTISRYISGNIFNLRFNFIKNILTKSSGQISLTCDRWHSTIHKCHYIVITGSWISDNWKIVNIILSFQQSGQTANKILSVIKNTLDEYSIKEKIFALTIDNTTTNKAIKQSNSISNVIIIILEICQHINQTRNNDITYKIKKKFEKYWNVIIDHVIIAYVLDLRYKLNYLKIILIQISRYSESDAELFIDNIQQKIISNRIKFSIAESSNVETVKDNYSSFLFPRKILNKRRHIGTIEYELELYEKEPLEKMVQDYLSIKLLSVFSERIFSKASFTITNDKANISEKAVSSI</sequence>
<feature type="non-terminal residue" evidence="1">
    <location>
        <position position="1"/>
    </location>
</feature>
<name>A0ACA9N9Z5_9GLOM</name>
<dbReference type="Proteomes" id="UP000789860">
    <property type="component" value="Unassembled WGS sequence"/>
</dbReference>
<organism evidence="1 2">
    <name type="scientific">Scutellospora calospora</name>
    <dbReference type="NCBI Taxonomy" id="85575"/>
    <lineage>
        <taxon>Eukaryota</taxon>
        <taxon>Fungi</taxon>
        <taxon>Fungi incertae sedis</taxon>
        <taxon>Mucoromycota</taxon>
        <taxon>Glomeromycotina</taxon>
        <taxon>Glomeromycetes</taxon>
        <taxon>Diversisporales</taxon>
        <taxon>Gigasporaceae</taxon>
        <taxon>Scutellospora</taxon>
    </lineage>
</organism>
<dbReference type="EMBL" id="CAJVPM010022284">
    <property type="protein sequence ID" value="CAG8644294.1"/>
    <property type="molecule type" value="Genomic_DNA"/>
</dbReference>
<evidence type="ECO:0000313" key="1">
    <source>
        <dbReference type="EMBL" id="CAG8644294.1"/>
    </source>
</evidence>